<accession>A0ABS8RMV1</accession>
<dbReference type="EMBL" id="JACEIK010000053">
    <property type="protein sequence ID" value="MCD7448143.1"/>
    <property type="molecule type" value="Genomic_DNA"/>
</dbReference>
<protein>
    <submittedName>
        <fullName evidence="2">Uncharacterized protein</fullName>
    </submittedName>
</protein>
<proteinExistence type="predicted"/>
<feature type="region of interest" description="Disordered" evidence="1">
    <location>
        <begin position="46"/>
        <end position="79"/>
    </location>
</feature>
<evidence type="ECO:0000313" key="2">
    <source>
        <dbReference type="EMBL" id="MCD7448143.1"/>
    </source>
</evidence>
<evidence type="ECO:0000256" key="1">
    <source>
        <dbReference type="SAM" id="MobiDB-lite"/>
    </source>
</evidence>
<evidence type="ECO:0000313" key="3">
    <source>
        <dbReference type="Proteomes" id="UP000823775"/>
    </source>
</evidence>
<reference evidence="2 3" key="1">
    <citation type="journal article" date="2021" name="BMC Genomics">
        <title>Datura genome reveals duplications of psychoactive alkaloid biosynthetic genes and high mutation rate following tissue culture.</title>
        <authorList>
            <person name="Rajewski A."/>
            <person name="Carter-House D."/>
            <person name="Stajich J."/>
            <person name="Litt A."/>
        </authorList>
    </citation>
    <scope>NUCLEOTIDE SEQUENCE [LARGE SCALE GENOMIC DNA]</scope>
    <source>
        <strain evidence="2">AR-01</strain>
    </source>
</reference>
<dbReference type="Proteomes" id="UP000823775">
    <property type="component" value="Unassembled WGS sequence"/>
</dbReference>
<name>A0ABS8RMV1_DATST</name>
<keyword evidence="3" id="KW-1185">Reference proteome</keyword>
<organism evidence="2 3">
    <name type="scientific">Datura stramonium</name>
    <name type="common">Jimsonweed</name>
    <name type="synonym">Common thornapple</name>
    <dbReference type="NCBI Taxonomy" id="4076"/>
    <lineage>
        <taxon>Eukaryota</taxon>
        <taxon>Viridiplantae</taxon>
        <taxon>Streptophyta</taxon>
        <taxon>Embryophyta</taxon>
        <taxon>Tracheophyta</taxon>
        <taxon>Spermatophyta</taxon>
        <taxon>Magnoliopsida</taxon>
        <taxon>eudicotyledons</taxon>
        <taxon>Gunneridae</taxon>
        <taxon>Pentapetalae</taxon>
        <taxon>asterids</taxon>
        <taxon>lamiids</taxon>
        <taxon>Solanales</taxon>
        <taxon>Solanaceae</taxon>
        <taxon>Solanoideae</taxon>
        <taxon>Datureae</taxon>
        <taxon>Datura</taxon>
    </lineage>
</organism>
<gene>
    <name evidence="2" type="ORF">HAX54_038699</name>
</gene>
<sequence>MCYPEPSQIAPRPLLCPSAWRQAVPQVLTGRGHHSLWRRVTTTTLPVGSLADPPHRSAAQRPVARRRSAEVGRRITPSP</sequence>
<comment type="caution">
    <text evidence="2">The sequence shown here is derived from an EMBL/GenBank/DDBJ whole genome shotgun (WGS) entry which is preliminary data.</text>
</comment>